<gene>
    <name evidence="1" type="ORF">HUJ06_032060</name>
</gene>
<proteinExistence type="predicted"/>
<name>A0A822ZWW2_NELNU</name>
<evidence type="ECO:0000313" key="1">
    <source>
        <dbReference type="EMBL" id="DAD49752.1"/>
    </source>
</evidence>
<reference evidence="1 2" key="1">
    <citation type="journal article" date="2020" name="Mol. Biol. Evol.">
        <title>Distinct Expression and Methylation Patterns for Genes with Different Fates following a Single Whole-Genome Duplication in Flowering Plants.</title>
        <authorList>
            <person name="Shi T."/>
            <person name="Rahmani R.S."/>
            <person name="Gugger P.F."/>
            <person name="Wang M."/>
            <person name="Li H."/>
            <person name="Zhang Y."/>
            <person name="Li Z."/>
            <person name="Wang Q."/>
            <person name="Van de Peer Y."/>
            <person name="Marchal K."/>
            <person name="Chen J."/>
        </authorList>
    </citation>
    <scope>NUCLEOTIDE SEQUENCE [LARGE SCALE GENOMIC DNA]</scope>
    <source>
        <tissue evidence="1">Leaf</tissue>
    </source>
</reference>
<accession>A0A822ZWW2</accession>
<dbReference type="AlphaFoldDB" id="A0A822ZWW2"/>
<protein>
    <submittedName>
        <fullName evidence="1">Uncharacterized protein</fullName>
    </submittedName>
</protein>
<dbReference type="Proteomes" id="UP000607653">
    <property type="component" value="Unassembled WGS sequence"/>
</dbReference>
<sequence>MIDIEKNPNPNPLPDKEIRALDRALPVQKPLQTVVITGLKYVILIKRS</sequence>
<organism evidence="1 2">
    <name type="scientific">Nelumbo nucifera</name>
    <name type="common">Sacred lotus</name>
    <dbReference type="NCBI Taxonomy" id="4432"/>
    <lineage>
        <taxon>Eukaryota</taxon>
        <taxon>Viridiplantae</taxon>
        <taxon>Streptophyta</taxon>
        <taxon>Embryophyta</taxon>
        <taxon>Tracheophyta</taxon>
        <taxon>Spermatophyta</taxon>
        <taxon>Magnoliopsida</taxon>
        <taxon>Proteales</taxon>
        <taxon>Nelumbonaceae</taxon>
        <taxon>Nelumbo</taxon>
    </lineage>
</organism>
<evidence type="ECO:0000313" key="2">
    <source>
        <dbReference type="Proteomes" id="UP000607653"/>
    </source>
</evidence>
<dbReference type="EMBL" id="DUZY01000386">
    <property type="protein sequence ID" value="DAD49752.1"/>
    <property type="molecule type" value="Genomic_DNA"/>
</dbReference>
<comment type="caution">
    <text evidence="1">The sequence shown here is derived from an EMBL/GenBank/DDBJ whole genome shotgun (WGS) entry which is preliminary data.</text>
</comment>
<keyword evidence="2" id="KW-1185">Reference proteome</keyword>